<evidence type="ECO:0000313" key="2">
    <source>
        <dbReference type="Proteomes" id="UP000033869"/>
    </source>
</evidence>
<reference evidence="1 2" key="1">
    <citation type="journal article" date="2015" name="Nature">
        <title>rRNA introns, odd ribosomes, and small enigmatic genomes across a large radiation of phyla.</title>
        <authorList>
            <person name="Brown C.T."/>
            <person name="Hug L.A."/>
            <person name="Thomas B.C."/>
            <person name="Sharon I."/>
            <person name="Castelle C.J."/>
            <person name="Singh A."/>
            <person name="Wilkins M.J."/>
            <person name="Williams K.H."/>
            <person name="Banfield J.F."/>
        </authorList>
    </citation>
    <scope>NUCLEOTIDE SEQUENCE [LARGE SCALE GENOMIC DNA]</scope>
</reference>
<dbReference type="AlphaFoldDB" id="A0A0G0YJU4"/>
<organism evidence="1 2">
    <name type="scientific">candidate division CPR2 bacterium GW2011_GWC1_41_48</name>
    <dbReference type="NCBI Taxonomy" id="1618344"/>
    <lineage>
        <taxon>Bacteria</taxon>
        <taxon>Bacteria division CPR2</taxon>
    </lineage>
</organism>
<dbReference type="EMBL" id="LCBL01000001">
    <property type="protein sequence ID" value="KKS09806.1"/>
    <property type="molecule type" value="Genomic_DNA"/>
</dbReference>
<comment type="caution">
    <text evidence="1">The sequence shown here is derived from an EMBL/GenBank/DDBJ whole genome shotgun (WGS) entry which is preliminary data.</text>
</comment>
<proteinExistence type="predicted"/>
<accession>A0A0G0YJU4</accession>
<gene>
    <name evidence="1" type="ORF">UU65_C0001G0211</name>
</gene>
<dbReference type="Proteomes" id="UP000033869">
    <property type="component" value="Unassembled WGS sequence"/>
</dbReference>
<name>A0A0G0YJU4_UNCC2</name>
<sequence length="271" mass="30762">MDYELGSLLEEVTCLKIEEREAGREEKEKQVYIPELLAKFKGLLLESLETSGSTYFPDTSGPGFRIGVYDDGCCRGVDIEISEGLICYNTNPIDMFSYDTYRAADTSMLMTFLREVPASPEEVCFYGVKRIWIDRISDGASIPITDKKQLHTVHQAMKKCLRLSKVVEEDLSNCPIVAMVDCYLSECKDSTRGTHFSYTIYRNGFLVLAFYENDLFKRCVVAQTINPKIMHDLLDQLLSKNQQKLQGESGFTVGKQGSGFVIGDILRKWSW</sequence>
<protein>
    <submittedName>
        <fullName evidence="1">Uncharacterized protein</fullName>
    </submittedName>
</protein>
<evidence type="ECO:0000313" key="1">
    <source>
        <dbReference type="EMBL" id="KKS09806.1"/>
    </source>
</evidence>